<dbReference type="Gene3D" id="3.40.50.300">
    <property type="entry name" value="P-loop containing nucleotide triphosphate hydrolases"/>
    <property type="match status" value="1"/>
</dbReference>
<evidence type="ECO:0000256" key="4">
    <source>
        <dbReference type="ARBA" id="ARBA00022475"/>
    </source>
</evidence>
<dbReference type="InterPro" id="IPR027417">
    <property type="entry name" value="P-loop_NTPase"/>
</dbReference>
<evidence type="ECO:0000256" key="6">
    <source>
        <dbReference type="ARBA" id="ARBA00022840"/>
    </source>
</evidence>
<dbReference type="FunFam" id="3.40.50.300:FF:000224">
    <property type="entry name" value="Energy-coupling factor transporter ATP-binding protein EcfA"/>
    <property type="match status" value="1"/>
</dbReference>
<keyword evidence="10" id="KW-0378">Hydrolase</keyword>
<evidence type="ECO:0000313" key="10">
    <source>
        <dbReference type="EMBL" id="CUS05658.1"/>
    </source>
</evidence>
<dbReference type="SMART" id="SM00382">
    <property type="entry name" value="AAA"/>
    <property type="match status" value="1"/>
</dbReference>
<evidence type="ECO:0000256" key="7">
    <source>
        <dbReference type="ARBA" id="ARBA00022967"/>
    </source>
</evidence>
<dbReference type="RefSeq" id="WP_095045041.1">
    <property type="nucleotide sequence ID" value="NZ_LN890656.1"/>
</dbReference>
<dbReference type="KEGG" id="pbf:CFX0092_B0124"/>
<keyword evidence="4" id="KW-1003">Cell membrane</keyword>
<organism evidence="10 11">
    <name type="scientific">Candidatus Promineifilum breve</name>
    <dbReference type="NCBI Taxonomy" id="1806508"/>
    <lineage>
        <taxon>Bacteria</taxon>
        <taxon>Bacillati</taxon>
        <taxon>Chloroflexota</taxon>
        <taxon>Ardenticatenia</taxon>
        <taxon>Candidatus Promineifilales</taxon>
        <taxon>Candidatus Promineifilaceae</taxon>
        <taxon>Candidatus Promineifilum</taxon>
    </lineage>
</organism>
<comment type="subcellular location">
    <subcellularLocation>
        <location evidence="1">Cell membrane</location>
    </subcellularLocation>
</comment>
<dbReference type="AlphaFoldDB" id="A0A160T8C6"/>
<dbReference type="InterPro" id="IPR003439">
    <property type="entry name" value="ABC_transporter-like_ATP-bd"/>
</dbReference>
<keyword evidence="8" id="KW-0472">Membrane</keyword>
<feature type="domain" description="ABC transporter" evidence="9">
    <location>
        <begin position="22"/>
        <end position="252"/>
    </location>
</feature>
<dbReference type="PANTHER" id="PTHR43553">
    <property type="entry name" value="HEAVY METAL TRANSPORTER"/>
    <property type="match status" value="1"/>
</dbReference>
<reference evidence="10" key="1">
    <citation type="submission" date="2016-01" db="EMBL/GenBank/DDBJ databases">
        <authorList>
            <person name="Mcilroy J.S."/>
            <person name="Karst M S."/>
            <person name="Albertsen M."/>
        </authorList>
    </citation>
    <scope>NUCLEOTIDE SEQUENCE</scope>
    <source>
        <strain evidence="10">Cfx-K</strain>
    </source>
</reference>
<evidence type="ECO:0000256" key="2">
    <source>
        <dbReference type="ARBA" id="ARBA00005417"/>
    </source>
</evidence>
<dbReference type="OrthoDB" id="9784332at2"/>
<dbReference type="GO" id="GO:0016887">
    <property type="term" value="F:ATP hydrolysis activity"/>
    <property type="evidence" value="ECO:0007669"/>
    <property type="project" value="InterPro"/>
</dbReference>
<evidence type="ECO:0000256" key="8">
    <source>
        <dbReference type="ARBA" id="ARBA00023136"/>
    </source>
</evidence>
<protein>
    <submittedName>
        <fullName evidence="10">ABC transporter ATP-binding protein SAV_3608</fullName>
        <ecNumber evidence="10">3.6.3.-</ecNumber>
    </submittedName>
</protein>
<evidence type="ECO:0000259" key="9">
    <source>
        <dbReference type="PROSITE" id="PS50893"/>
    </source>
</evidence>
<dbReference type="EC" id="3.6.3.-" evidence="10"/>
<dbReference type="GO" id="GO:0005524">
    <property type="term" value="F:ATP binding"/>
    <property type="evidence" value="ECO:0007669"/>
    <property type="project" value="UniProtKB-KW"/>
</dbReference>
<evidence type="ECO:0000313" key="11">
    <source>
        <dbReference type="Proteomes" id="UP000215027"/>
    </source>
</evidence>
<name>A0A160T8C6_9CHLR</name>
<sequence>MPVVHPEQTARPAHPPLPPALVEIDDLRYSYPDGQPALLGVSLRIAPGEKVALVGPNGAGKSTLLLHLNGILGGPESPLRVCGLPPTKKNLPVIRGLVGLVFQNPDDQLFSPTVLEDVAFGPLHMGLAEAEVRRRAALALAQVGMAGFEERLPHHLSIGQKKRIAIATVLAMSAELLALDEPTAGLDPRGRRQLIDLLRALPQTLLVSTHDMALVRDIFPRTIIMDGGRVVADGATGELLRDAGLLAAHGLEVP</sequence>
<dbReference type="Pfam" id="PF00005">
    <property type="entry name" value="ABC_tran"/>
    <property type="match status" value="1"/>
</dbReference>
<evidence type="ECO:0000256" key="1">
    <source>
        <dbReference type="ARBA" id="ARBA00004236"/>
    </source>
</evidence>
<dbReference type="Proteomes" id="UP000215027">
    <property type="component" value="Chromosome II"/>
</dbReference>
<dbReference type="PANTHER" id="PTHR43553:SF24">
    <property type="entry name" value="ENERGY-COUPLING FACTOR TRANSPORTER ATP-BINDING PROTEIN ECFA1"/>
    <property type="match status" value="1"/>
</dbReference>
<keyword evidence="6 10" id="KW-0067">ATP-binding</keyword>
<dbReference type="GO" id="GO:0043190">
    <property type="term" value="C:ATP-binding cassette (ABC) transporter complex"/>
    <property type="evidence" value="ECO:0007669"/>
    <property type="project" value="TreeGrafter"/>
</dbReference>
<dbReference type="CDD" id="cd03225">
    <property type="entry name" value="ABC_cobalt_CbiO_domain1"/>
    <property type="match status" value="1"/>
</dbReference>
<keyword evidence="11" id="KW-1185">Reference proteome</keyword>
<dbReference type="InterPro" id="IPR015856">
    <property type="entry name" value="ABC_transpr_CbiO/EcfA_su"/>
</dbReference>
<comment type="similarity">
    <text evidence="2">Belongs to the ABC transporter superfamily.</text>
</comment>
<dbReference type="InterPro" id="IPR003593">
    <property type="entry name" value="AAA+_ATPase"/>
</dbReference>
<dbReference type="PROSITE" id="PS50893">
    <property type="entry name" value="ABC_TRANSPORTER_2"/>
    <property type="match status" value="1"/>
</dbReference>
<evidence type="ECO:0000256" key="3">
    <source>
        <dbReference type="ARBA" id="ARBA00022448"/>
    </source>
</evidence>
<keyword evidence="3" id="KW-0813">Transport</keyword>
<dbReference type="EMBL" id="LN890656">
    <property type="protein sequence ID" value="CUS05658.1"/>
    <property type="molecule type" value="Genomic_DNA"/>
</dbReference>
<proteinExistence type="inferred from homology"/>
<gene>
    <name evidence="10" type="ORF">CFX0092_B0124</name>
</gene>
<evidence type="ECO:0000256" key="5">
    <source>
        <dbReference type="ARBA" id="ARBA00022741"/>
    </source>
</evidence>
<dbReference type="GO" id="GO:0042626">
    <property type="term" value="F:ATPase-coupled transmembrane transporter activity"/>
    <property type="evidence" value="ECO:0007669"/>
    <property type="project" value="TreeGrafter"/>
</dbReference>
<dbReference type="InterPro" id="IPR050095">
    <property type="entry name" value="ECF_ABC_transporter_ATP-bd"/>
</dbReference>
<keyword evidence="7" id="KW-1278">Translocase</keyword>
<keyword evidence="5" id="KW-0547">Nucleotide-binding</keyword>
<accession>A0A160T8C6</accession>
<dbReference type="SUPFAM" id="SSF52540">
    <property type="entry name" value="P-loop containing nucleoside triphosphate hydrolases"/>
    <property type="match status" value="1"/>
</dbReference>